<keyword evidence="2" id="KW-1185">Reference proteome</keyword>
<dbReference type="HOGENOM" id="CLU_089923_0_0_7"/>
<reference evidence="1 2" key="1">
    <citation type="submission" date="2008-05" db="EMBL/GenBank/DDBJ databases">
        <title>Complete sequence of chromosome of Geobacter lovleyi SZ.</title>
        <authorList>
            <consortium name="US DOE Joint Genome Institute"/>
            <person name="Lucas S."/>
            <person name="Copeland A."/>
            <person name="Lapidus A."/>
            <person name="Glavina del Rio T."/>
            <person name="Dalin E."/>
            <person name="Tice H."/>
            <person name="Bruce D."/>
            <person name="Goodwin L."/>
            <person name="Pitluck S."/>
            <person name="Chertkov O."/>
            <person name="Meincke L."/>
            <person name="Brettin T."/>
            <person name="Detter J.C."/>
            <person name="Han C."/>
            <person name="Tapia R."/>
            <person name="Kuske C.R."/>
            <person name="Schmutz J."/>
            <person name="Larimer F."/>
            <person name="Land M."/>
            <person name="Hauser L."/>
            <person name="Kyrpides N."/>
            <person name="Mikhailova N."/>
            <person name="Sung Y."/>
            <person name="Fletcher K.E."/>
            <person name="Ritalahti K.M."/>
            <person name="Loeffler F.E."/>
            <person name="Richardson P."/>
        </authorList>
    </citation>
    <scope>NUCLEOTIDE SEQUENCE [LARGE SCALE GENOMIC DNA]</scope>
    <source>
        <strain evidence="2">ATCC BAA-1151 / DSM 17278 / SZ</strain>
    </source>
</reference>
<dbReference type="OrthoDB" id="680500at2"/>
<gene>
    <name evidence="1" type="ordered locus">Glov_0061</name>
</gene>
<dbReference type="eggNOG" id="ENOG5032VVH">
    <property type="taxonomic scope" value="Bacteria"/>
</dbReference>
<evidence type="ECO:0000313" key="1">
    <source>
        <dbReference type="EMBL" id="ACD93799.1"/>
    </source>
</evidence>
<accession>B3E9D3</accession>
<dbReference type="AlphaFoldDB" id="B3E9D3"/>
<dbReference type="InterPro" id="IPR021223">
    <property type="entry name" value="AbiGi"/>
</dbReference>
<dbReference type="STRING" id="398767.Glov_0061"/>
<dbReference type="KEGG" id="glo:Glov_0061"/>
<proteinExistence type="predicted"/>
<sequence length="265" mass="31071">MDYNPISADTLFHYTSSLSILESILVNEFYPRYCLEDHSMFNSKHNRLPHLCERAIPMVCFCDIPLSSIRNHAKNYGNYAIGLSKDWGKSKGISPVLYTYEKATTAGYLRGSYHESVGKLIDLNSIKPATLDFIAVYLELFLFMSKPYEGTLWRNGKYVDGVRFYDEREWRYVPSLDSMLQYKFKPSLTKEEFTADDIRNYNNTKLQQFKLSFSPSDIKYIILDSETEVLDFIKKLRYIKAKYSKDDIDLLTTRIITMEQIRKDF</sequence>
<dbReference type="Proteomes" id="UP000002420">
    <property type="component" value="Chromosome"/>
</dbReference>
<dbReference type="Pfam" id="PF10899">
    <property type="entry name" value="AbiGi"/>
    <property type="match status" value="1"/>
</dbReference>
<organism evidence="1 2">
    <name type="scientific">Trichlorobacter lovleyi (strain ATCC BAA-1151 / DSM 17278 / SZ)</name>
    <name type="common">Geobacter lovleyi</name>
    <dbReference type="NCBI Taxonomy" id="398767"/>
    <lineage>
        <taxon>Bacteria</taxon>
        <taxon>Pseudomonadati</taxon>
        <taxon>Thermodesulfobacteriota</taxon>
        <taxon>Desulfuromonadia</taxon>
        <taxon>Geobacterales</taxon>
        <taxon>Geobacteraceae</taxon>
        <taxon>Trichlorobacter</taxon>
    </lineage>
</organism>
<dbReference type="EMBL" id="CP001089">
    <property type="protein sequence ID" value="ACD93799.1"/>
    <property type="molecule type" value="Genomic_DNA"/>
</dbReference>
<dbReference type="RefSeq" id="WP_012468158.1">
    <property type="nucleotide sequence ID" value="NC_010814.1"/>
</dbReference>
<evidence type="ECO:0000313" key="2">
    <source>
        <dbReference type="Proteomes" id="UP000002420"/>
    </source>
</evidence>
<protein>
    <submittedName>
        <fullName evidence="1">Uncharacterized protein</fullName>
    </submittedName>
</protein>
<name>B3E9D3_TRIL1</name>